<reference evidence="1" key="1">
    <citation type="submission" date="2014-09" db="EMBL/GenBank/DDBJ databases">
        <authorList>
            <person name="Magalhaes I.L.F."/>
            <person name="Oliveira U."/>
            <person name="Santos F.R."/>
            <person name="Vidigal T.H.D.A."/>
            <person name="Brescovit A.D."/>
            <person name="Santos A.J."/>
        </authorList>
    </citation>
    <scope>NUCLEOTIDE SEQUENCE</scope>
    <source>
        <tissue evidence="1">Shoot tissue taken approximately 20 cm above the soil surface</tissue>
    </source>
</reference>
<sequence>MRYNIILGYGGGFCQDMYIFPLKLTILKSE</sequence>
<dbReference type="AlphaFoldDB" id="A0A0A9GGK1"/>
<organism evidence="1">
    <name type="scientific">Arundo donax</name>
    <name type="common">Giant reed</name>
    <name type="synonym">Donax arundinaceus</name>
    <dbReference type="NCBI Taxonomy" id="35708"/>
    <lineage>
        <taxon>Eukaryota</taxon>
        <taxon>Viridiplantae</taxon>
        <taxon>Streptophyta</taxon>
        <taxon>Embryophyta</taxon>
        <taxon>Tracheophyta</taxon>
        <taxon>Spermatophyta</taxon>
        <taxon>Magnoliopsida</taxon>
        <taxon>Liliopsida</taxon>
        <taxon>Poales</taxon>
        <taxon>Poaceae</taxon>
        <taxon>PACMAD clade</taxon>
        <taxon>Arundinoideae</taxon>
        <taxon>Arundineae</taxon>
        <taxon>Arundo</taxon>
    </lineage>
</organism>
<proteinExistence type="predicted"/>
<protein>
    <submittedName>
        <fullName evidence="1">Uncharacterized protein</fullName>
    </submittedName>
</protein>
<accession>A0A0A9GGK1</accession>
<reference evidence="1" key="2">
    <citation type="journal article" date="2015" name="Data Brief">
        <title>Shoot transcriptome of the giant reed, Arundo donax.</title>
        <authorList>
            <person name="Barrero R.A."/>
            <person name="Guerrero F.D."/>
            <person name="Moolhuijzen P."/>
            <person name="Goolsby J.A."/>
            <person name="Tidwell J."/>
            <person name="Bellgard S.E."/>
            <person name="Bellgard M.I."/>
        </authorList>
    </citation>
    <scope>NUCLEOTIDE SEQUENCE</scope>
    <source>
        <tissue evidence="1">Shoot tissue taken approximately 20 cm above the soil surface</tissue>
    </source>
</reference>
<name>A0A0A9GGK1_ARUDO</name>
<evidence type="ECO:0000313" key="1">
    <source>
        <dbReference type="EMBL" id="JAE24225.1"/>
    </source>
</evidence>
<dbReference type="EMBL" id="GBRH01173671">
    <property type="protein sequence ID" value="JAE24225.1"/>
    <property type="molecule type" value="Transcribed_RNA"/>
</dbReference>